<dbReference type="PANTHER" id="PTHR31589:SF254">
    <property type="entry name" value="OS01G0547133 PROTEIN"/>
    <property type="match status" value="1"/>
</dbReference>
<dbReference type="Proteomes" id="UP001412067">
    <property type="component" value="Unassembled WGS sequence"/>
</dbReference>
<dbReference type="EMBL" id="JBBWWR010000010">
    <property type="protein sequence ID" value="KAK8960743.1"/>
    <property type="molecule type" value="Genomic_DNA"/>
</dbReference>
<organism evidence="3 4">
    <name type="scientific">Platanthera guangdongensis</name>
    <dbReference type="NCBI Taxonomy" id="2320717"/>
    <lineage>
        <taxon>Eukaryota</taxon>
        <taxon>Viridiplantae</taxon>
        <taxon>Streptophyta</taxon>
        <taxon>Embryophyta</taxon>
        <taxon>Tracheophyta</taxon>
        <taxon>Spermatophyta</taxon>
        <taxon>Magnoliopsida</taxon>
        <taxon>Liliopsida</taxon>
        <taxon>Asparagales</taxon>
        <taxon>Orchidaceae</taxon>
        <taxon>Orchidoideae</taxon>
        <taxon>Orchideae</taxon>
        <taxon>Orchidinae</taxon>
        <taxon>Platanthera</taxon>
    </lineage>
</organism>
<gene>
    <name evidence="3" type="ORF">KSP40_PGU022837</name>
</gene>
<dbReference type="PROSITE" id="PS52045">
    <property type="entry name" value="NEPROSIN_PEP_CD"/>
    <property type="match status" value="1"/>
</dbReference>
<feature type="domain" description="Neprosin PEP catalytic" evidence="2">
    <location>
        <begin position="164"/>
        <end position="429"/>
    </location>
</feature>
<evidence type="ECO:0000313" key="4">
    <source>
        <dbReference type="Proteomes" id="UP001412067"/>
    </source>
</evidence>
<evidence type="ECO:0000259" key="2">
    <source>
        <dbReference type="PROSITE" id="PS52045"/>
    </source>
</evidence>
<dbReference type="InterPro" id="IPR004314">
    <property type="entry name" value="Neprosin"/>
</dbReference>
<feature type="transmembrane region" description="Helical" evidence="1">
    <location>
        <begin position="62"/>
        <end position="83"/>
    </location>
</feature>
<keyword evidence="1" id="KW-0812">Transmembrane</keyword>
<sequence>MWAGGRGEPKIARLAKGGGEGGVKHQGISYKTDFALSIEEESVVPKFPSEAQIMASSYFNSALIIAFFVVFLHLISTAAAAPANSNTLFSSNKRSARGQLIGKKKTAQLGRSLNKPSNKTIQAFPSNMSTVFLDVVVTVEFFFSCSVSEQSPDGDIIDCIPSHLQPAFDHPKLMGQAPLEPPERPKGHAFSGEPAPEVQTWRRAGEECPEGTIAVRRTMEKDILRAKSIQSFGVKKAVARRRDSTGSGHEHAIGYANGDYYGAKASFSVWAPSVATPSELSLSQIWVISGSFGADLNTIEAGWQDPKHGHWWLEFGPGLLIGYWPSSLFSHLAWRGTMIQFGGEIFNARTSSFHTSTQMGSGRFAGEEFRRAAYFRNLQVVDSGNSLIPLSTIRVLADHPTCYDIRAGVNVEWGNYFYYGGPGKNVHCP</sequence>
<protein>
    <recommendedName>
        <fullName evidence="2">Neprosin PEP catalytic domain-containing protein</fullName>
    </recommendedName>
</protein>
<reference evidence="3 4" key="1">
    <citation type="journal article" date="2022" name="Nat. Plants">
        <title>Genomes of leafy and leafless Platanthera orchids illuminate the evolution of mycoheterotrophy.</title>
        <authorList>
            <person name="Li M.H."/>
            <person name="Liu K.W."/>
            <person name="Li Z."/>
            <person name="Lu H.C."/>
            <person name="Ye Q.L."/>
            <person name="Zhang D."/>
            <person name="Wang J.Y."/>
            <person name="Li Y.F."/>
            <person name="Zhong Z.M."/>
            <person name="Liu X."/>
            <person name="Yu X."/>
            <person name="Liu D.K."/>
            <person name="Tu X.D."/>
            <person name="Liu B."/>
            <person name="Hao Y."/>
            <person name="Liao X.Y."/>
            <person name="Jiang Y.T."/>
            <person name="Sun W.H."/>
            <person name="Chen J."/>
            <person name="Chen Y.Q."/>
            <person name="Ai Y."/>
            <person name="Zhai J.W."/>
            <person name="Wu S.S."/>
            <person name="Zhou Z."/>
            <person name="Hsiao Y.Y."/>
            <person name="Wu W.L."/>
            <person name="Chen Y.Y."/>
            <person name="Lin Y.F."/>
            <person name="Hsu J.L."/>
            <person name="Li C.Y."/>
            <person name="Wang Z.W."/>
            <person name="Zhao X."/>
            <person name="Zhong W.Y."/>
            <person name="Ma X.K."/>
            <person name="Ma L."/>
            <person name="Huang J."/>
            <person name="Chen G.Z."/>
            <person name="Huang M.Z."/>
            <person name="Huang L."/>
            <person name="Peng D.H."/>
            <person name="Luo Y.B."/>
            <person name="Zou S.Q."/>
            <person name="Chen S.P."/>
            <person name="Lan S."/>
            <person name="Tsai W.C."/>
            <person name="Van de Peer Y."/>
            <person name="Liu Z.J."/>
        </authorList>
    </citation>
    <scope>NUCLEOTIDE SEQUENCE [LARGE SCALE GENOMIC DNA]</scope>
    <source>
        <strain evidence="3">Lor288</strain>
    </source>
</reference>
<evidence type="ECO:0000256" key="1">
    <source>
        <dbReference type="SAM" id="Phobius"/>
    </source>
</evidence>
<proteinExistence type="predicted"/>
<dbReference type="InterPro" id="IPR025521">
    <property type="entry name" value="Neprosin_propep"/>
</dbReference>
<keyword evidence="1" id="KW-0472">Membrane</keyword>
<comment type="caution">
    <text evidence="3">The sequence shown here is derived from an EMBL/GenBank/DDBJ whole genome shotgun (WGS) entry which is preliminary data.</text>
</comment>
<dbReference type="Pfam" id="PF14365">
    <property type="entry name" value="Neprosin_AP"/>
    <property type="match status" value="1"/>
</dbReference>
<evidence type="ECO:0000313" key="3">
    <source>
        <dbReference type="EMBL" id="KAK8960743.1"/>
    </source>
</evidence>
<dbReference type="InterPro" id="IPR053168">
    <property type="entry name" value="Glutamic_endopeptidase"/>
</dbReference>
<keyword evidence="1" id="KW-1133">Transmembrane helix</keyword>
<dbReference type="PANTHER" id="PTHR31589">
    <property type="entry name" value="PROTEIN, PUTATIVE (DUF239)-RELATED-RELATED"/>
    <property type="match status" value="1"/>
</dbReference>
<keyword evidence="4" id="KW-1185">Reference proteome</keyword>
<accession>A0ABR2MCT4</accession>
<name>A0ABR2MCT4_9ASPA</name>
<dbReference type="Pfam" id="PF03080">
    <property type="entry name" value="Neprosin"/>
    <property type="match status" value="1"/>
</dbReference>